<proteinExistence type="predicted"/>
<reference evidence="1" key="1">
    <citation type="submission" date="2019-12" db="EMBL/GenBank/DDBJ databases">
        <title>Genome sequencing and annotation of Brassica cretica.</title>
        <authorList>
            <person name="Studholme D.J."/>
            <person name="Sarris P.F."/>
        </authorList>
    </citation>
    <scope>NUCLEOTIDE SEQUENCE</scope>
    <source>
        <strain evidence="1">PFS-001/15</strain>
        <tissue evidence="1">Leaf</tissue>
    </source>
</reference>
<dbReference type="EMBL" id="QGKW02002005">
    <property type="protein sequence ID" value="KAF2542642.1"/>
    <property type="molecule type" value="Genomic_DNA"/>
</dbReference>
<comment type="caution">
    <text evidence="1">The sequence shown here is derived from an EMBL/GenBank/DDBJ whole genome shotgun (WGS) entry which is preliminary data.</text>
</comment>
<name>A0A8S9GG27_BRACR</name>
<organism evidence="1 2">
    <name type="scientific">Brassica cretica</name>
    <name type="common">Mustard</name>
    <dbReference type="NCBI Taxonomy" id="69181"/>
    <lineage>
        <taxon>Eukaryota</taxon>
        <taxon>Viridiplantae</taxon>
        <taxon>Streptophyta</taxon>
        <taxon>Embryophyta</taxon>
        <taxon>Tracheophyta</taxon>
        <taxon>Spermatophyta</taxon>
        <taxon>Magnoliopsida</taxon>
        <taxon>eudicotyledons</taxon>
        <taxon>Gunneridae</taxon>
        <taxon>Pentapetalae</taxon>
        <taxon>rosids</taxon>
        <taxon>malvids</taxon>
        <taxon>Brassicales</taxon>
        <taxon>Brassicaceae</taxon>
        <taxon>Brassiceae</taxon>
        <taxon>Brassica</taxon>
    </lineage>
</organism>
<accession>A0A8S9GG27</accession>
<gene>
    <name evidence="1" type="ORF">F2Q68_00028978</name>
</gene>
<dbReference type="AlphaFoldDB" id="A0A8S9GG27"/>
<sequence length="164" mass="19370">MQYCRKGISSIASSPMSTRVKHAWEEQDKLVLGLAFIGGWFVKANINVLKRREDWYRVHRFIDDEKKRLEGKRARIEKGFSRMMINQAWNIFYLYLNRSRLIPPNIIRPTSTSRPFLPWRQIKAFPSDYVSDTNPDMQLELRRISAVYGGALRPPSTRDCLHRQ</sequence>
<dbReference type="Proteomes" id="UP000712281">
    <property type="component" value="Unassembled WGS sequence"/>
</dbReference>
<evidence type="ECO:0000313" key="1">
    <source>
        <dbReference type="EMBL" id="KAF2542642.1"/>
    </source>
</evidence>
<protein>
    <submittedName>
        <fullName evidence="1">Uncharacterized protein</fullName>
    </submittedName>
</protein>
<evidence type="ECO:0000313" key="2">
    <source>
        <dbReference type="Proteomes" id="UP000712281"/>
    </source>
</evidence>